<reference evidence="1 2" key="1">
    <citation type="submission" date="2019-05" db="EMBL/GenBank/DDBJ databases">
        <title>Emergence of the Ug99 lineage of the wheat stem rust pathogen through somatic hybridization.</title>
        <authorList>
            <person name="Li F."/>
            <person name="Upadhyaya N.M."/>
            <person name="Sperschneider J."/>
            <person name="Matny O."/>
            <person name="Nguyen-Phuc H."/>
            <person name="Mago R."/>
            <person name="Raley C."/>
            <person name="Miller M.E."/>
            <person name="Silverstein K.A.T."/>
            <person name="Henningsen E."/>
            <person name="Hirsch C.D."/>
            <person name="Visser B."/>
            <person name="Pretorius Z.A."/>
            <person name="Steffenson B.J."/>
            <person name="Schwessinger B."/>
            <person name="Dodds P.N."/>
            <person name="Figueroa M."/>
        </authorList>
    </citation>
    <scope>NUCLEOTIDE SEQUENCE [LARGE SCALE GENOMIC DNA]</scope>
    <source>
        <strain evidence="1">21-0</strain>
    </source>
</reference>
<dbReference type="AlphaFoldDB" id="A0A5B0NM64"/>
<gene>
    <name evidence="1" type="ORF">PGT21_024973</name>
</gene>
<evidence type="ECO:0000313" key="2">
    <source>
        <dbReference type="Proteomes" id="UP000324748"/>
    </source>
</evidence>
<accession>A0A5B0NM64</accession>
<organism evidence="1 2">
    <name type="scientific">Puccinia graminis f. sp. tritici</name>
    <dbReference type="NCBI Taxonomy" id="56615"/>
    <lineage>
        <taxon>Eukaryota</taxon>
        <taxon>Fungi</taxon>
        <taxon>Dikarya</taxon>
        <taxon>Basidiomycota</taxon>
        <taxon>Pucciniomycotina</taxon>
        <taxon>Pucciniomycetes</taxon>
        <taxon>Pucciniales</taxon>
        <taxon>Pucciniaceae</taxon>
        <taxon>Puccinia</taxon>
    </lineage>
</organism>
<comment type="caution">
    <text evidence="1">The sequence shown here is derived from an EMBL/GenBank/DDBJ whole genome shotgun (WGS) entry which is preliminary data.</text>
</comment>
<dbReference type="EMBL" id="VSWC01000093">
    <property type="protein sequence ID" value="KAA1089614.1"/>
    <property type="molecule type" value="Genomic_DNA"/>
</dbReference>
<evidence type="ECO:0000313" key="1">
    <source>
        <dbReference type="EMBL" id="KAA1089614.1"/>
    </source>
</evidence>
<name>A0A5B0NM64_PUCGR</name>
<dbReference type="Proteomes" id="UP000324748">
    <property type="component" value="Unassembled WGS sequence"/>
</dbReference>
<keyword evidence="2" id="KW-1185">Reference proteome</keyword>
<sequence>MEIMCTSLMNVNTTEDQRDHFAVDVTAGQFLCFPGISVLQGSVISYEAVACPSEPHPSICLAVDEECAVVVMGRKHRRAQAAKIAIAVMASTAALV</sequence>
<protein>
    <submittedName>
        <fullName evidence="1">Uncharacterized protein</fullName>
    </submittedName>
</protein>
<proteinExistence type="predicted"/>